<gene>
    <name evidence="10" type="ORF">BME96_13970</name>
</gene>
<evidence type="ECO:0000256" key="4">
    <source>
        <dbReference type="ARBA" id="ARBA00011990"/>
    </source>
</evidence>
<dbReference type="Gene3D" id="3.40.50.720">
    <property type="entry name" value="NAD(P)-binding Rossmann-like Domain"/>
    <property type="match status" value="1"/>
</dbReference>
<evidence type="ECO:0000256" key="3">
    <source>
        <dbReference type="ARBA" id="ARBA00008178"/>
    </source>
</evidence>
<comment type="similarity">
    <text evidence="3 8">Belongs to the NAD(P)-dependent epimerase/dehydratase family. dTDP-glucose dehydratase subfamily.</text>
</comment>
<dbReference type="PANTHER" id="PTHR43000">
    <property type="entry name" value="DTDP-D-GLUCOSE 4,6-DEHYDRATASE-RELATED"/>
    <property type="match status" value="1"/>
</dbReference>
<evidence type="ECO:0000313" key="10">
    <source>
        <dbReference type="EMBL" id="APC49235.1"/>
    </source>
</evidence>
<evidence type="ECO:0000313" key="11">
    <source>
        <dbReference type="Proteomes" id="UP000182945"/>
    </source>
</evidence>
<dbReference type="GO" id="GO:0009225">
    <property type="term" value="P:nucleotide-sugar metabolic process"/>
    <property type="evidence" value="ECO:0007669"/>
    <property type="project" value="InterPro"/>
</dbReference>
<organism evidence="10 11">
    <name type="scientific">Virgibacillus halodenitrificans</name>
    <name type="common">Bacillus halodenitrificans</name>
    <dbReference type="NCBI Taxonomy" id="1482"/>
    <lineage>
        <taxon>Bacteria</taxon>
        <taxon>Bacillati</taxon>
        <taxon>Bacillota</taxon>
        <taxon>Bacilli</taxon>
        <taxon>Bacillales</taxon>
        <taxon>Bacillaceae</taxon>
        <taxon>Virgibacillus</taxon>
    </lineage>
</organism>
<keyword evidence="6" id="KW-0520">NAD</keyword>
<evidence type="ECO:0000256" key="6">
    <source>
        <dbReference type="ARBA" id="ARBA00023027"/>
    </source>
</evidence>
<comment type="cofactor">
    <cofactor evidence="2 8">
        <name>NAD(+)</name>
        <dbReference type="ChEBI" id="CHEBI:57540"/>
    </cofactor>
</comment>
<feature type="domain" description="NAD(P)-binding" evidence="9">
    <location>
        <begin position="9"/>
        <end position="328"/>
    </location>
</feature>
<evidence type="ECO:0000259" key="9">
    <source>
        <dbReference type="Pfam" id="PF16363"/>
    </source>
</evidence>
<accession>A0AAC9J3U2</accession>
<dbReference type="AlphaFoldDB" id="A0AAC9J3U2"/>
<dbReference type="SUPFAM" id="SSF51735">
    <property type="entry name" value="NAD(P)-binding Rossmann-fold domains"/>
    <property type="match status" value="1"/>
</dbReference>
<dbReference type="GO" id="GO:0008460">
    <property type="term" value="F:dTDP-glucose 4,6-dehydratase activity"/>
    <property type="evidence" value="ECO:0007669"/>
    <property type="project" value="UniProtKB-EC"/>
</dbReference>
<sequence>MINSKKALLITGGAGFIGSNFVEYMIDKYPDYQIINIDKLTYAGNLENLSSLENHPNYEFIQGDIADQNLIESIFAMYDVWGVVHFAAESHVDRSIEDATAFIHTNILGTQVLLQTAKMDWERKGELAQRRFHHISTDEVYGSLGEKGMFNEKTPYDPRNPYSASKAGANLLVKSFGYTYGMNIVITSSSNNYGPRQHEEKLIPTVIFNALNGNSIPIYGDGRNIRDWLYVMDHCKAIDLIFHQGGAGEVYNIGGGNEKMNIEVVRTICSILDELESERLAEINKNSFTELISFTKDRLGHDRRYAVDDSKLRQELGWSAEEELKSGLIKTVEWYVKKWKSLAKSH</sequence>
<dbReference type="Pfam" id="PF16363">
    <property type="entry name" value="GDP_Man_Dehyd"/>
    <property type="match status" value="1"/>
</dbReference>
<dbReference type="GeneID" id="71515515"/>
<reference evidence="10 11" key="1">
    <citation type="submission" date="2016-11" db="EMBL/GenBank/DDBJ databases">
        <title>Complete genome sequencing of Virgibacillus halodenitrificans PDB-F2.</title>
        <authorList>
            <person name="Sun Z."/>
            <person name="Zhou Y."/>
            <person name="Li H."/>
        </authorList>
    </citation>
    <scope>NUCLEOTIDE SEQUENCE [LARGE SCALE GENOMIC DNA]</scope>
    <source>
        <strain evidence="10 11">PDB-F2</strain>
    </source>
</reference>
<proteinExistence type="inferred from homology"/>
<evidence type="ECO:0000256" key="2">
    <source>
        <dbReference type="ARBA" id="ARBA00001911"/>
    </source>
</evidence>
<dbReference type="CDD" id="cd05246">
    <property type="entry name" value="dTDP_GD_SDR_e"/>
    <property type="match status" value="1"/>
</dbReference>
<dbReference type="Gene3D" id="3.90.25.10">
    <property type="entry name" value="UDP-galactose 4-epimerase, domain 1"/>
    <property type="match status" value="1"/>
</dbReference>
<dbReference type="EC" id="4.2.1.46" evidence="4 8"/>
<evidence type="ECO:0000256" key="1">
    <source>
        <dbReference type="ARBA" id="ARBA00001539"/>
    </source>
</evidence>
<dbReference type="FunFam" id="3.40.50.720:FF:000304">
    <property type="entry name" value="UDP-glucose 4,6-dehydratase"/>
    <property type="match status" value="1"/>
</dbReference>
<name>A0AAC9J3U2_VIRHA</name>
<evidence type="ECO:0000256" key="7">
    <source>
        <dbReference type="ARBA" id="ARBA00023239"/>
    </source>
</evidence>
<comment type="catalytic activity">
    <reaction evidence="1 8">
        <text>dTDP-alpha-D-glucose = dTDP-4-dehydro-6-deoxy-alpha-D-glucose + H2O</text>
        <dbReference type="Rhea" id="RHEA:17221"/>
        <dbReference type="ChEBI" id="CHEBI:15377"/>
        <dbReference type="ChEBI" id="CHEBI:57477"/>
        <dbReference type="ChEBI" id="CHEBI:57649"/>
        <dbReference type="EC" id="4.2.1.46"/>
    </reaction>
</comment>
<dbReference type="EMBL" id="CP017962">
    <property type="protein sequence ID" value="APC49235.1"/>
    <property type="molecule type" value="Genomic_DNA"/>
</dbReference>
<protein>
    <recommendedName>
        <fullName evidence="5 8">dTDP-glucose 4,6-dehydratase</fullName>
        <ecNumber evidence="4 8">4.2.1.46</ecNumber>
    </recommendedName>
</protein>
<dbReference type="NCBIfam" id="TIGR01181">
    <property type="entry name" value="dTDP_gluc_dehyt"/>
    <property type="match status" value="1"/>
</dbReference>
<dbReference type="InterPro" id="IPR005888">
    <property type="entry name" value="dTDP_Gluc_deHydtase"/>
</dbReference>
<dbReference type="KEGG" id="vhl:BME96_13970"/>
<dbReference type="InterPro" id="IPR036291">
    <property type="entry name" value="NAD(P)-bd_dom_sf"/>
</dbReference>
<dbReference type="RefSeq" id="WP_071649353.1">
    <property type="nucleotide sequence ID" value="NZ_CP017962.1"/>
</dbReference>
<evidence type="ECO:0000256" key="8">
    <source>
        <dbReference type="RuleBase" id="RU004473"/>
    </source>
</evidence>
<dbReference type="Proteomes" id="UP000182945">
    <property type="component" value="Chromosome"/>
</dbReference>
<evidence type="ECO:0000256" key="5">
    <source>
        <dbReference type="ARBA" id="ARBA00016977"/>
    </source>
</evidence>
<keyword evidence="7 8" id="KW-0456">Lyase</keyword>
<dbReference type="InterPro" id="IPR016040">
    <property type="entry name" value="NAD(P)-bd_dom"/>
</dbReference>